<proteinExistence type="predicted"/>
<organism evidence="1 2">
    <name type="scientific">Methylocella tundrae</name>
    <dbReference type="NCBI Taxonomy" id="227605"/>
    <lineage>
        <taxon>Bacteria</taxon>
        <taxon>Pseudomonadati</taxon>
        <taxon>Pseudomonadota</taxon>
        <taxon>Alphaproteobacteria</taxon>
        <taxon>Hyphomicrobiales</taxon>
        <taxon>Beijerinckiaceae</taxon>
        <taxon>Methylocella</taxon>
    </lineage>
</organism>
<evidence type="ECO:0000313" key="1">
    <source>
        <dbReference type="EMBL" id="VFU09818.1"/>
    </source>
</evidence>
<dbReference type="AlphaFoldDB" id="A0A4U8Z3B5"/>
<reference evidence="1 2" key="1">
    <citation type="submission" date="2019-03" db="EMBL/GenBank/DDBJ databases">
        <authorList>
            <person name="Kox A.R. M."/>
        </authorList>
    </citation>
    <scope>NUCLEOTIDE SEQUENCE [LARGE SCALE GENOMIC DNA]</scope>
    <source>
        <strain evidence="1">MTUNDRAET4 annotated genome</strain>
    </source>
</reference>
<accession>A0A4U8Z3B5</accession>
<dbReference type="EMBL" id="LR536450">
    <property type="protein sequence ID" value="VFU09818.1"/>
    <property type="molecule type" value="Genomic_DNA"/>
</dbReference>
<sequence length="58" mass="6902">MLFDRHKNTALFARKIESFMDYDDLSKHDRAQWLAYSDDGLVWGREPGGFVHCDLHCW</sequence>
<protein>
    <submittedName>
        <fullName evidence="1">Uncharacterized protein</fullName>
    </submittedName>
</protein>
<dbReference type="Proteomes" id="UP000294360">
    <property type="component" value="Chromosome"/>
</dbReference>
<name>A0A4U8Z3B5_METTU</name>
<gene>
    <name evidence="1" type="ORF">MTUNDRAET4_2931</name>
</gene>
<evidence type="ECO:0000313" key="2">
    <source>
        <dbReference type="Proteomes" id="UP000294360"/>
    </source>
</evidence>
<dbReference type="KEGG" id="mtun:MTUNDRAET4_2931"/>